<dbReference type="Gene3D" id="3.20.20.540">
    <property type="entry name" value="Radical SAM ThiC family, central domain"/>
    <property type="match status" value="1"/>
</dbReference>
<dbReference type="HAMAP" id="MF_00089">
    <property type="entry name" value="ThiC"/>
    <property type="match status" value="1"/>
</dbReference>
<dbReference type="SFLD" id="SFLDF00407">
    <property type="entry name" value="phosphomethylpyrimidine_syntha"/>
    <property type="match status" value="1"/>
</dbReference>
<dbReference type="InterPro" id="IPR002817">
    <property type="entry name" value="ThiC/BzaA/B"/>
</dbReference>
<dbReference type="HOGENOM" id="CLU_013181_2_1_9"/>
<feature type="binding site" evidence="10">
    <location>
        <position position="320"/>
    </location>
    <ligand>
        <name>substrate</name>
    </ligand>
</feature>
<dbReference type="eggNOG" id="COG0422">
    <property type="taxonomic scope" value="Bacteria"/>
</dbReference>
<dbReference type="PANTHER" id="PTHR30557">
    <property type="entry name" value="THIAMINE BIOSYNTHESIS PROTEIN THIC"/>
    <property type="match status" value="1"/>
</dbReference>
<feature type="binding site" evidence="10">
    <location>
        <begin position="254"/>
        <end position="257"/>
    </location>
    <ligand>
        <name>substrate</name>
    </ligand>
</feature>
<feature type="binding site" evidence="10">
    <location>
        <position position="361"/>
    </location>
    <ligand>
        <name>Zn(2+)</name>
        <dbReference type="ChEBI" id="CHEBI:29105"/>
    </ligand>
</feature>
<dbReference type="GO" id="GO:0051539">
    <property type="term" value="F:4 iron, 4 sulfur cluster binding"/>
    <property type="evidence" value="ECO:0007669"/>
    <property type="project" value="UniProtKB-KW"/>
</dbReference>
<evidence type="ECO:0000256" key="10">
    <source>
        <dbReference type="HAMAP-Rule" id="MF_00089"/>
    </source>
</evidence>
<evidence type="ECO:0000313" key="11">
    <source>
        <dbReference type="EMBL" id="EDM64162.1"/>
    </source>
</evidence>
<evidence type="ECO:0000256" key="5">
    <source>
        <dbReference type="ARBA" id="ARBA00022833"/>
    </source>
</evidence>
<feature type="binding site" evidence="10">
    <location>
        <position position="442"/>
    </location>
    <ligand>
        <name>[4Fe-4S] cluster</name>
        <dbReference type="ChEBI" id="CHEBI:49883"/>
        <note>4Fe-4S-S-AdoMet</note>
    </ligand>
</feature>
<dbReference type="GO" id="GO:0070284">
    <property type="term" value="F:phosphomethylpyrimidine synthase activity"/>
    <property type="evidence" value="ECO:0007669"/>
    <property type="project" value="UniProtKB-EC"/>
</dbReference>
<dbReference type="InterPro" id="IPR037509">
    <property type="entry name" value="ThiC"/>
</dbReference>
<feature type="binding site" evidence="10">
    <location>
        <position position="439"/>
    </location>
    <ligand>
        <name>[4Fe-4S] cluster</name>
        <dbReference type="ChEBI" id="CHEBI:49883"/>
        <note>4Fe-4S-S-AdoMet</note>
    </ligand>
</feature>
<reference evidence="11 12" key="2">
    <citation type="submission" date="2007-04" db="EMBL/GenBank/DDBJ databases">
        <title>Draft genome sequence of Dorea longicatena (DSM 13814).</title>
        <authorList>
            <person name="Sudarsanam P."/>
            <person name="Ley R."/>
            <person name="Guruge J."/>
            <person name="Turnbaugh P.J."/>
            <person name="Mahowald M."/>
            <person name="Liep D."/>
            <person name="Gordon J."/>
        </authorList>
    </citation>
    <scope>NUCLEOTIDE SEQUENCE [LARGE SCALE GENOMIC DNA]</scope>
    <source>
        <strain evidence="11 12">DSM 13814</strain>
    </source>
</reference>
<dbReference type="Gene3D" id="6.10.250.620">
    <property type="match status" value="1"/>
</dbReference>
<feature type="binding site" evidence="10">
    <location>
        <position position="293"/>
    </location>
    <ligand>
        <name>substrate</name>
    </ligand>
</feature>
<dbReference type="PANTHER" id="PTHR30557:SF1">
    <property type="entry name" value="PHOSPHOMETHYLPYRIMIDINE SYNTHASE, CHLOROPLASTIC"/>
    <property type="match status" value="1"/>
</dbReference>
<comment type="cofactor">
    <cofactor evidence="10">
        <name>[4Fe-4S] cluster</name>
        <dbReference type="ChEBI" id="CHEBI:49883"/>
    </cofactor>
    <text evidence="10">Binds 1 [4Fe-4S] cluster per subunit. The cluster is coordinated with 3 cysteines and an exchangeable S-adenosyl-L-methionine.</text>
</comment>
<dbReference type="UniPathway" id="UPA00060"/>
<dbReference type="EC" id="4.1.99.17" evidence="10"/>
<dbReference type="Pfam" id="PF01964">
    <property type="entry name" value="ThiC_Rad_SAM"/>
    <property type="match status" value="1"/>
</dbReference>
<proteinExistence type="inferred from homology"/>
<feature type="binding site" evidence="10">
    <location>
        <position position="297"/>
    </location>
    <ligand>
        <name>Zn(2+)</name>
        <dbReference type="ChEBI" id="CHEBI:29105"/>
    </ligand>
</feature>
<evidence type="ECO:0000256" key="6">
    <source>
        <dbReference type="ARBA" id="ARBA00022977"/>
    </source>
</evidence>
<evidence type="ECO:0000256" key="3">
    <source>
        <dbReference type="ARBA" id="ARBA00022691"/>
    </source>
</evidence>
<feature type="binding site" evidence="10">
    <location>
        <position position="97"/>
    </location>
    <ligand>
        <name>substrate</name>
    </ligand>
</feature>
<keyword evidence="2 10" id="KW-0004">4Fe-4S</keyword>
<dbReference type="EMBL" id="AAXB02000002">
    <property type="protein sequence ID" value="EDM64162.1"/>
    <property type="molecule type" value="Genomic_DNA"/>
</dbReference>
<dbReference type="SFLD" id="SFLDG01114">
    <property type="entry name" value="phosphomethylpyrimidine_syntha"/>
    <property type="match status" value="1"/>
</dbReference>
<keyword evidence="7 10" id="KW-0408">Iron</keyword>
<dbReference type="NCBIfam" id="TIGR00190">
    <property type="entry name" value="thiC"/>
    <property type="match status" value="1"/>
</dbReference>
<dbReference type="SFLD" id="SFLDS00113">
    <property type="entry name" value="Radical_SAM_Phosphomethylpyrim"/>
    <property type="match status" value="1"/>
</dbReference>
<dbReference type="GO" id="GO:0009229">
    <property type="term" value="P:thiamine diphosphate biosynthetic process"/>
    <property type="evidence" value="ECO:0007669"/>
    <property type="project" value="UniProtKB-UniRule"/>
</dbReference>
<dbReference type="AlphaFoldDB" id="A6BEX3"/>
<evidence type="ECO:0000256" key="4">
    <source>
        <dbReference type="ARBA" id="ARBA00022723"/>
    </source>
</evidence>
<keyword evidence="5 10" id="KW-0862">Zinc</keyword>
<evidence type="ECO:0000256" key="7">
    <source>
        <dbReference type="ARBA" id="ARBA00023004"/>
    </source>
</evidence>
<dbReference type="NCBIfam" id="NF009895">
    <property type="entry name" value="PRK13352.1"/>
    <property type="match status" value="1"/>
</dbReference>
<comment type="caution">
    <text evidence="11">The sequence shown here is derived from an EMBL/GenBank/DDBJ whole genome shotgun (WGS) entry which is preliminary data.</text>
</comment>
<feature type="binding site" evidence="10">
    <location>
        <position position="155"/>
    </location>
    <ligand>
        <name>substrate</name>
    </ligand>
</feature>
<keyword evidence="9 10" id="KW-0456">Lyase</keyword>
<keyword evidence="4 10" id="KW-0479">Metal-binding</keyword>
<keyword evidence="6 10" id="KW-0784">Thiamine biosynthesis</keyword>
<dbReference type="Proteomes" id="UP000004016">
    <property type="component" value="Unassembled WGS sequence"/>
</dbReference>
<evidence type="ECO:0000313" key="12">
    <source>
        <dbReference type="Proteomes" id="UP000004016"/>
    </source>
</evidence>
<comment type="pathway">
    <text evidence="10">Cofactor biosynthesis; thiamine diphosphate biosynthesis.</text>
</comment>
<name>A6BEX3_9FIRM</name>
<feature type="binding site" evidence="10">
    <location>
        <position position="191"/>
    </location>
    <ligand>
        <name>substrate</name>
    </ligand>
</feature>
<dbReference type="GO" id="GO:0009228">
    <property type="term" value="P:thiamine biosynthetic process"/>
    <property type="evidence" value="ECO:0007669"/>
    <property type="project" value="UniProtKB-UniRule"/>
</dbReference>
<keyword evidence="8 10" id="KW-0411">Iron-sulfur</keyword>
<reference evidence="11 12" key="1">
    <citation type="submission" date="2007-03" db="EMBL/GenBank/DDBJ databases">
        <authorList>
            <person name="Fulton L."/>
            <person name="Clifton S."/>
            <person name="Fulton B."/>
            <person name="Xu J."/>
            <person name="Minx P."/>
            <person name="Pepin K.H."/>
            <person name="Johnson M."/>
            <person name="Thiruvilangam P."/>
            <person name="Bhonagiri V."/>
            <person name="Nash W.E."/>
            <person name="Mardis E.R."/>
            <person name="Wilson R.K."/>
        </authorList>
    </citation>
    <scope>NUCLEOTIDE SEQUENCE [LARGE SCALE GENOMIC DNA]</scope>
    <source>
        <strain evidence="11 12">DSM 13814</strain>
    </source>
</reference>
<feature type="binding site" evidence="10">
    <location>
        <position position="126"/>
    </location>
    <ligand>
        <name>substrate</name>
    </ligand>
</feature>
<comment type="catalytic activity">
    <reaction evidence="10">
        <text>5-amino-1-(5-phospho-beta-D-ribosyl)imidazole + S-adenosyl-L-methionine = 4-amino-2-methyl-5-(phosphooxymethyl)pyrimidine + CO + 5'-deoxyadenosine + formate + L-methionine + 3 H(+)</text>
        <dbReference type="Rhea" id="RHEA:24840"/>
        <dbReference type="ChEBI" id="CHEBI:15378"/>
        <dbReference type="ChEBI" id="CHEBI:15740"/>
        <dbReference type="ChEBI" id="CHEBI:17245"/>
        <dbReference type="ChEBI" id="CHEBI:17319"/>
        <dbReference type="ChEBI" id="CHEBI:57844"/>
        <dbReference type="ChEBI" id="CHEBI:58354"/>
        <dbReference type="ChEBI" id="CHEBI:59789"/>
        <dbReference type="ChEBI" id="CHEBI:137981"/>
        <dbReference type="EC" id="4.1.99.17"/>
    </reaction>
</comment>
<gene>
    <name evidence="10 11" type="primary">thiC</name>
    <name evidence="11" type="ORF">DORLON_00843</name>
</gene>
<evidence type="ECO:0000256" key="8">
    <source>
        <dbReference type="ARBA" id="ARBA00023014"/>
    </source>
</evidence>
<comment type="function">
    <text evidence="1 10">Catalyzes the synthesis of the hydroxymethylpyrimidine phosphate (HMP-P) moiety of thiamine from aminoimidazole ribotide (AIR) in a radical S-adenosyl-L-methionine (SAM)-dependent reaction.</text>
</comment>
<dbReference type="InterPro" id="IPR038521">
    <property type="entry name" value="ThiC/Bza_core_dom"/>
</dbReference>
<feature type="binding site" evidence="10">
    <location>
        <begin position="213"/>
        <end position="215"/>
    </location>
    <ligand>
        <name>substrate</name>
    </ligand>
</feature>
<dbReference type="GO" id="GO:0005829">
    <property type="term" value="C:cytosol"/>
    <property type="evidence" value="ECO:0007669"/>
    <property type="project" value="TreeGrafter"/>
</dbReference>
<feature type="binding site" evidence="10">
    <location>
        <position position="446"/>
    </location>
    <ligand>
        <name>[4Fe-4S] cluster</name>
        <dbReference type="ChEBI" id="CHEBI:49883"/>
        <note>4Fe-4S-S-AdoMet</note>
    </ligand>
</feature>
<keyword evidence="3 10" id="KW-0949">S-adenosyl-L-methionine</keyword>
<sequence>MFPCIEICVFLLTHYNLIFNFFNGGKHMRNYTTQMDAARKGIVTPEIEIVAKKENMTTEALMKLVAEGKVAICANKNHTSLDPEGVGSMLRTKINVNLGVSRDCKDYNIEMEKVMSAVNLGAEAIMDLSSHGNTQPFRQKLTHECPAMIGTVPVYDSVIHYQRDLATLTAQDFIDVVRLHAEDGVDFVTLHCGITRKTIEQIKKHKRKMNIVSRGGSLVFAWMCMTGEENPFYEHYDEILDICEEYDVTISLGDACRPGCLADATDVCQIEELVRLGELTKRAWDHNVQVMVEGPGHVPLDQVAANMKVQQSICMGAPFYVLGPLVTDIAPGYDHITSAIGGAVAAMNGAAFLCYVTPAEHLALPNVDDVKQGIIASKIAAHAADIAKGVPGARDIDDKMAEARQKLDWDAQYACALDPETAKAIRDSRSPEDDHSDTCSMCGKFCAVRSMNKALAGEYIDIL</sequence>
<accession>A6BEX3</accession>
<evidence type="ECO:0000256" key="2">
    <source>
        <dbReference type="ARBA" id="ARBA00022485"/>
    </source>
</evidence>
<protein>
    <recommendedName>
        <fullName evidence="10">Phosphomethylpyrimidine synthase</fullName>
        <ecNumber evidence="10">4.1.99.17</ecNumber>
    </recommendedName>
    <alternativeName>
        <fullName evidence="10">Hydroxymethylpyrimidine phosphate synthase</fullName>
        <shortName evidence="10">HMP-P synthase</shortName>
        <shortName evidence="10">HMP-phosphate synthase</shortName>
        <shortName evidence="10">HMPP synthase</shortName>
    </alternativeName>
    <alternativeName>
        <fullName evidence="10">Thiamine biosynthesis protein ThiC</fullName>
    </alternativeName>
</protein>
<comment type="similarity">
    <text evidence="10">Belongs to the ThiC family.</text>
</comment>
<evidence type="ECO:0000256" key="9">
    <source>
        <dbReference type="ARBA" id="ARBA00023239"/>
    </source>
</evidence>
<evidence type="ECO:0000256" key="1">
    <source>
        <dbReference type="ARBA" id="ARBA00003175"/>
    </source>
</evidence>
<organism evidence="11 12">
    <name type="scientific">Dorea longicatena DSM 13814</name>
    <dbReference type="NCBI Taxonomy" id="411462"/>
    <lineage>
        <taxon>Bacteria</taxon>
        <taxon>Bacillati</taxon>
        <taxon>Bacillota</taxon>
        <taxon>Clostridia</taxon>
        <taxon>Lachnospirales</taxon>
        <taxon>Lachnospiraceae</taxon>
        <taxon>Dorea</taxon>
    </lineage>
</organism>
<dbReference type="FunFam" id="3.20.20.540:FF:000001">
    <property type="entry name" value="Phosphomethylpyrimidine synthase"/>
    <property type="match status" value="1"/>
</dbReference>
<dbReference type="GO" id="GO:0008270">
    <property type="term" value="F:zinc ion binding"/>
    <property type="evidence" value="ECO:0007669"/>
    <property type="project" value="UniProtKB-UniRule"/>
</dbReference>